<evidence type="ECO:0000313" key="2">
    <source>
        <dbReference type="EMBL" id="UQA96143.1"/>
    </source>
</evidence>
<keyword evidence="3" id="KW-1185">Reference proteome</keyword>
<sequence>MGAAHRCGADAGVDPADVPAHADGVVVPAPVTPRPAPMRPARSGTAILAADLTVVSGLGGSPGTLAADAAHAASPGVGALRRYHAGLASDQDQSAVPAALRDTAGNTAR</sequence>
<evidence type="ECO:0000313" key="3">
    <source>
        <dbReference type="Proteomes" id="UP000830115"/>
    </source>
</evidence>
<dbReference type="Proteomes" id="UP000830115">
    <property type="component" value="Chromosome"/>
</dbReference>
<feature type="compositionally biased region" description="Low complexity" evidence="1">
    <location>
        <begin position="9"/>
        <end position="20"/>
    </location>
</feature>
<gene>
    <name evidence="2" type="ORF">K9S39_33535</name>
</gene>
<protein>
    <submittedName>
        <fullName evidence="2">Uncharacterized protein</fullName>
    </submittedName>
</protein>
<feature type="region of interest" description="Disordered" evidence="1">
    <location>
        <begin position="1"/>
        <end position="20"/>
    </location>
</feature>
<dbReference type="EMBL" id="CP086322">
    <property type="protein sequence ID" value="UQA96143.1"/>
    <property type="molecule type" value="Genomic_DNA"/>
</dbReference>
<proteinExistence type="predicted"/>
<organism evidence="2 3">
    <name type="scientific">Streptomyces halobius</name>
    <dbReference type="NCBI Taxonomy" id="2879846"/>
    <lineage>
        <taxon>Bacteria</taxon>
        <taxon>Bacillati</taxon>
        <taxon>Actinomycetota</taxon>
        <taxon>Actinomycetes</taxon>
        <taxon>Kitasatosporales</taxon>
        <taxon>Streptomycetaceae</taxon>
        <taxon>Streptomyces</taxon>
    </lineage>
</organism>
<name>A0ABY4MEL1_9ACTN</name>
<reference evidence="2" key="1">
    <citation type="submission" date="2021-10" db="EMBL/GenBank/DDBJ databases">
        <title>Streptomyces nigrumlapis sp.nov.,an antimicrobial producing actinobacterium isolated from Black Gobi rocks.</title>
        <authorList>
            <person name="Wen Y."/>
            <person name="Zhang W."/>
            <person name="Liu X.G."/>
        </authorList>
    </citation>
    <scope>NUCLEOTIDE SEQUENCE</scope>
    <source>
        <strain evidence="2">ST13-2-2</strain>
    </source>
</reference>
<accession>A0ABY4MEL1</accession>
<feature type="region of interest" description="Disordered" evidence="1">
    <location>
        <begin position="87"/>
        <end position="109"/>
    </location>
</feature>
<dbReference type="RefSeq" id="WP_248867048.1">
    <property type="nucleotide sequence ID" value="NZ_CP086322.1"/>
</dbReference>
<evidence type="ECO:0000256" key="1">
    <source>
        <dbReference type="SAM" id="MobiDB-lite"/>
    </source>
</evidence>